<reference evidence="1 2" key="1">
    <citation type="submission" date="2015-09" db="EMBL/GenBank/DDBJ databases">
        <title>Genome announcement of multiple Pseudomonas syringae strains.</title>
        <authorList>
            <person name="Thakur S."/>
            <person name="Wang P.W."/>
            <person name="Gong Y."/>
            <person name="Weir B.S."/>
            <person name="Guttman D.S."/>
        </authorList>
    </citation>
    <scope>NUCLEOTIDE SEQUENCE [LARGE SCALE GENOMIC DNA]</scope>
    <source>
        <strain evidence="1 2">ICMP17001</strain>
    </source>
</reference>
<dbReference type="AlphaFoldDB" id="A0A0N8R2J4"/>
<protein>
    <submittedName>
        <fullName evidence="1">Uncharacterized protein</fullName>
    </submittedName>
</protein>
<evidence type="ECO:0000313" key="1">
    <source>
        <dbReference type="EMBL" id="KPW86958.1"/>
    </source>
</evidence>
<accession>A0A0N8R2J4</accession>
<dbReference type="EMBL" id="LJQC01001080">
    <property type="protein sequence ID" value="KPW86958.1"/>
    <property type="molecule type" value="Genomic_DNA"/>
</dbReference>
<name>A0A0N8R2J4_9PSED</name>
<gene>
    <name evidence="1" type="ORF">ALO75_102457</name>
</gene>
<dbReference type="Proteomes" id="UP000051335">
    <property type="component" value="Unassembled WGS sequence"/>
</dbReference>
<proteinExistence type="predicted"/>
<organism evidence="1 2">
    <name type="scientific">Pseudomonas syringae pv. coryli</name>
    <dbReference type="NCBI Taxonomy" id="317659"/>
    <lineage>
        <taxon>Bacteria</taxon>
        <taxon>Pseudomonadati</taxon>
        <taxon>Pseudomonadota</taxon>
        <taxon>Gammaproteobacteria</taxon>
        <taxon>Pseudomonadales</taxon>
        <taxon>Pseudomonadaceae</taxon>
        <taxon>Pseudomonas</taxon>
    </lineage>
</organism>
<comment type="caution">
    <text evidence="1">The sequence shown here is derived from an EMBL/GenBank/DDBJ whole genome shotgun (WGS) entry which is preliminary data.</text>
</comment>
<sequence>MRELFFIDQTLVFNPEYCEVTRGHHPPALARLCDLKRRLSSTKRQ</sequence>
<keyword evidence="2" id="KW-1185">Reference proteome</keyword>
<evidence type="ECO:0000313" key="2">
    <source>
        <dbReference type="Proteomes" id="UP000051335"/>
    </source>
</evidence>